<dbReference type="PANTHER" id="PTHR19836">
    <property type="entry name" value="30S RIBOSOMAL PROTEIN S14"/>
    <property type="match status" value="1"/>
</dbReference>
<dbReference type="InterPro" id="IPR001209">
    <property type="entry name" value="Ribosomal_uS14"/>
</dbReference>
<dbReference type="PANTHER" id="PTHR19836:SF19">
    <property type="entry name" value="SMALL RIBOSOMAL SUBUNIT PROTEIN US14M"/>
    <property type="match status" value="1"/>
</dbReference>
<protein>
    <submittedName>
        <fullName evidence="4">Ribosomal protein S14</fullName>
    </submittedName>
</protein>
<sequence length="99" mass="11596">MWAKCLKDKKIRINYGKKEFRNLTFLFLVNDSSLEGVYKFALNKKFLNKNKNFFKTQVKNRCVVSLRSRSPLRSFHLSRVSFRAQASAGLMLGVKKSSW</sequence>
<dbReference type="GO" id="GO:0015935">
    <property type="term" value="C:small ribosomal subunit"/>
    <property type="evidence" value="ECO:0007669"/>
    <property type="project" value="TreeGrafter"/>
</dbReference>
<dbReference type="PROSITE" id="PS00527">
    <property type="entry name" value="RIBOSOMAL_S14"/>
    <property type="match status" value="1"/>
</dbReference>
<dbReference type="EMBL" id="GU828005">
    <property type="protein sequence ID" value="ADD62208.1"/>
    <property type="molecule type" value="Genomic_DNA"/>
</dbReference>
<evidence type="ECO:0000256" key="2">
    <source>
        <dbReference type="ARBA" id="ARBA00022980"/>
    </source>
</evidence>
<keyword evidence="4" id="KW-0496">Mitochondrion</keyword>
<gene>
    <name evidence="4" type="primary">rps14</name>
</gene>
<dbReference type="SUPFAM" id="SSF57716">
    <property type="entry name" value="Glucocorticoid receptor-like (DNA-binding domain)"/>
    <property type="match status" value="1"/>
</dbReference>
<dbReference type="Pfam" id="PF00253">
    <property type="entry name" value="Ribosomal_S14"/>
    <property type="match status" value="1"/>
</dbReference>
<accession>D4PBJ6</accession>
<name>D4PBJ6_VERVE</name>
<dbReference type="RefSeq" id="YP_003540824.1">
    <property type="nucleotide sequence ID" value="NC_013986.1"/>
</dbReference>
<comment type="similarity">
    <text evidence="1">Belongs to the universal ribosomal protein uS14 family.</text>
</comment>
<organism evidence="4">
    <name type="scientific">Vermamoeba vermiformis</name>
    <name type="common">Amoeba</name>
    <name type="synonym">Hartmannella vermiformis</name>
    <dbReference type="NCBI Taxonomy" id="5778"/>
    <lineage>
        <taxon>Eukaryota</taxon>
        <taxon>Amoebozoa</taxon>
        <taxon>Tubulinea</taxon>
        <taxon>Echinamoebida</taxon>
        <taxon>Vermamoeba</taxon>
    </lineage>
</organism>
<dbReference type="GeneID" id="8890264"/>
<evidence type="ECO:0000256" key="1">
    <source>
        <dbReference type="ARBA" id="ARBA00009083"/>
    </source>
</evidence>
<dbReference type="Gene3D" id="1.10.287.1480">
    <property type="match status" value="1"/>
</dbReference>
<proteinExistence type="inferred from homology"/>
<geneLocation type="mitochondrion" evidence="4"/>
<dbReference type="AlphaFoldDB" id="D4PBJ6"/>
<dbReference type="GO" id="GO:0006412">
    <property type="term" value="P:translation"/>
    <property type="evidence" value="ECO:0007669"/>
    <property type="project" value="InterPro"/>
</dbReference>
<dbReference type="GO" id="GO:0005737">
    <property type="term" value="C:cytoplasm"/>
    <property type="evidence" value="ECO:0007669"/>
    <property type="project" value="UniProtKB-ARBA"/>
</dbReference>
<dbReference type="GO" id="GO:0003735">
    <property type="term" value="F:structural constituent of ribosome"/>
    <property type="evidence" value="ECO:0007669"/>
    <property type="project" value="InterPro"/>
</dbReference>
<keyword evidence="2 4" id="KW-0689">Ribosomal protein</keyword>
<evidence type="ECO:0000256" key="3">
    <source>
        <dbReference type="ARBA" id="ARBA00023274"/>
    </source>
</evidence>
<reference evidence="4" key="1">
    <citation type="journal article" date="2010" name="Eukaryot. Cell">
        <title>Abundant 5S rRNA-like transcripts encoded by the mitochondrial genome in amoebozoa.</title>
        <authorList>
            <person name="Bullerwell C.E."/>
            <person name="Burger G."/>
            <person name="Gott J.M."/>
            <person name="Kourennaia O."/>
            <person name="Schnare M.N."/>
            <person name="Gray M.W."/>
        </authorList>
    </citation>
    <scope>NUCLEOTIDE SEQUENCE</scope>
</reference>
<evidence type="ECO:0000313" key="4">
    <source>
        <dbReference type="EMBL" id="ADD62208.1"/>
    </source>
</evidence>
<dbReference type="InterPro" id="IPR018271">
    <property type="entry name" value="Ribosomal_uS14_CS"/>
</dbReference>
<keyword evidence="3" id="KW-0687">Ribonucleoprotein</keyword>